<sequence>SCVSNYDLSASLVTVQVSVLQIGCGSDYDLTVGLDLKVLDHNSWKVRCLVLCLINFPSLTH</sequence>
<accession>A0A0B6YHH6</accession>
<dbReference type="EMBL" id="HACG01008744">
    <property type="protein sequence ID" value="CEK55609.1"/>
    <property type="molecule type" value="Transcribed_RNA"/>
</dbReference>
<feature type="non-terminal residue" evidence="1">
    <location>
        <position position="1"/>
    </location>
</feature>
<name>A0A0B6YHH6_9EUPU</name>
<protein>
    <submittedName>
        <fullName evidence="1">Uncharacterized protein</fullName>
    </submittedName>
</protein>
<gene>
    <name evidence="1" type="primary">ORF25602</name>
</gene>
<proteinExistence type="predicted"/>
<evidence type="ECO:0000313" key="1">
    <source>
        <dbReference type="EMBL" id="CEK55609.1"/>
    </source>
</evidence>
<organism evidence="1">
    <name type="scientific">Arion vulgaris</name>
    <dbReference type="NCBI Taxonomy" id="1028688"/>
    <lineage>
        <taxon>Eukaryota</taxon>
        <taxon>Metazoa</taxon>
        <taxon>Spiralia</taxon>
        <taxon>Lophotrochozoa</taxon>
        <taxon>Mollusca</taxon>
        <taxon>Gastropoda</taxon>
        <taxon>Heterobranchia</taxon>
        <taxon>Euthyneura</taxon>
        <taxon>Panpulmonata</taxon>
        <taxon>Eupulmonata</taxon>
        <taxon>Stylommatophora</taxon>
        <taxon>Helicina</taxon>
        <taxon>Arionoidea</taxon>
        <taxon>Arionidae</taxon>
        <taxon>Arion</taxon>
    </lineage>
</organism>
<dbReference type="AlphaFoldDB" id="A0A0B6YHH6"/>
<reference evidence="1" key="1">
    <citation type="submission" date="2014-12" db="EMBL/GenBank/DDBJ databases">
        <title>Insight into the proteome of Arion vulgaris.</title>
        <authorList>
            <person name="Aradska J."/>
            <person name="Bulat T."/>
            <person name="Smidak R."/>
            <person name="Sarate P."/>
            <person name="Gangsoo J."/>
            <person name="Sialana F."/>
            <person name="Bilban M."/>
            <person name="Lubec G."/>
        </authorList>
    </citation>
    <scope>NUCLEOTIDE SEQUENCE</scope>
    <source>
        <tissue evidence="1">Skin</tissue>
    </source>
</reference>